<dbReference type="Gene3D" id="3.30.470.30">
    <property type="entry name" value="DNA ligase/mRNA capping enzyme"/>
    <property type="match status" value="1"/>
</dbReference>
<feature type="domain" description="ATP-dependent DNA ligase family profile" evidence="22">
    <location>
        <begin position="349"/>
        <end position="480"/>
    </location>
</feature>
<keyword evidence="4" id="KW-0808">Transferase</keyword>
<dbReference type="NCBIfam" id="TIGR02779">
    <property type="entry name" value="NHEJ_ligase_lig"/>
    <property type="match status" value="1"/>
</dbReference>
<feature type="region of interest" description="Disordered" evidence="21">
    <location>
        <begin position="548"/>
        <end position="590"/>
    </location>
</feature>
<keyword evidence="8" id="KW-0547">Nucleotide-binding</keyword>
<feature type="compositionally biased region" description="Basic and acidic residues" evidence="21">
    <location>
        <begin position="197"/>
        <end position="209"/>
    </location>
</feature>
<dbReference type="EMBL" id="SLWL01000008">
    <property type="protein sequence ID" value="TCO12791.1"/>
    <property type="molecule type" value="Genomic_DNA"/>
</dbReference>
<evidence type="ECO:0000256" key="6">
    <source>
        <dbReference type="ARBA" id="ARBA00022722"/>
    </source>
</evidence>
<keyword evidence="15" id="KW-0233">DNA recombination</keyword>
<keyword evidence="7" id="KW-0479">Metal-binding</keyword>
<evidence type="ECO:0000256" key="1">
    <source>
        <dbReference type="ARBA" id="ARBA00001936"/>
    </source>
</evidence>
<sequence>MALETYRQKRNFSRTSEPRGRKAQKQGAHFVVQKHDATRLHYDFRLEMDGVLKSWAVTKGPSLVAGEKRLAVHVEDHPLEYGDFEGTIPKGEYGGGAVIVWDRGDWKPIGDAHKGYAKGHLDFELDGEKLHGRWHLVRMRGKPGEKRENWLLIKGDDEWARPEDAADILEEAPASVKTGRDIAAVAGETPGWSSRTGRIDRSNGKDTQPKARASKPAKPATDHPAGAAAAAPGTTLKGARKAAMPDFLEPTLATLAAAPPAGKQWLHEIKFDGYRLQTHVQDGKIRLLTRGGLDWTAKFGDRIPHALAALPVDTAIIDGELVVENGAGASDFSALQADLSAGRTDRFVYYVFDLLYLDGHDLTRVPLIQRKQQLEQLVAAADGVIRYSGHFDASGELVLRHACRLSLEGVVSKQRDAPWRGGRGRTWIKSKCSARQEFVIGGYTPSSVARKAIGSLVLGVYEGDALHHVGRVGTGFSAAMAEQLFSRLQALRADRSPFDGLLTATERRQVTFVRPELVAEVEFRAWTADGHLRHAAFRGLREDKAARDIVRETPEAGRKASDKRTGARNGDDQDAGGQNAGALEPPPQRRVVRLTHPDRLYWPDEGVTKEGLADYYAEVWRRMAPLVVGRPLALLRCPNGITGEKFFQKHAWKGLNPKVALIHDPQETGDAPLISINDLDGLMGLVQSAALEIHPWGSTVADWERPDMIVMDLDPGEGVAWQAVIDAAQEVRQRLRDAGLSPFVKTSGGKGLHVAAPLQPAAKWPAVKAFTKALAEAMAADSPDLYVATITKSKRRGKILIDYLRNQRGATAVAAWSTRARPGAPVSAPLAWSELGPEIGPAYFTVTNIPTRLAALASDPWADFRAAAAPLEVKGRTGGAGAKAKRA</sequence>
<dbReference type="GO" id="GO:0003910">
    <property type="term" value="F:DNA ligase (ATP) activity"/>
    <property type="evidence" value="ECO:0007669"/>
    <property type="project" value="UniProtKB-EC"/>
</dbReference>
<dbReference type="CDD" id="cd07906">
    <property type="entry name" value="Adenylation_DNA_ligase_LigD_LigC"/>
    <property type="match status" value="1"/>
</dbReference>
<evidence type="ECO:0000313" key="24">
    <source>
        <dbReference type="Proteomes" id="UP000294881"/>
    </source>
</evidence>
<dbReference type="NCBIfam" id="TIGR02776">
    <property type="entry name" value="NHEJ_ligase_prk"/>
    <property type="match status" value="1"/>
</dbReference>
<keyword evidence="13" id="KW-0239">DNA-directed DNA polymerase</keyword>
<dbReference type="NCBIfam" id="TIGR02778">
    <property type="entry name" value="ligD_pol"/>
    <property type="match status" value="1"/>
</dbReference>
<keyword evidence="18" id="KW-0511">Multifunctional enzyme</keyword>
<evidence type="ECO:0000256" key="12">
    <source>
        <dbReference type="ARBA" id="ARBA00022840"/>
    </source>
</evidence>
<gene>
    <name evidence="23" type="ORF">EV666_108114</name>
</gene>
<dbReference type="NCBIfam" id="TIGR02777">
    <property type="entry name" value="LigD_PE_dom"/>
    <property type="match status" value="1"/>
</dbReference>
<dbReference type="Proteomes" id="UP000294881">
    <property type="component" value="Unassembled WGS sequence"/>
</dbReference>
<dbReference type="GO" id="GO:0003677">
    <property type="term" value="F:DNA binding"/>
    <property type="evidence" value="ECO:0007669"/>
    <property type="project" value="UniProtKB-KW"/>
</dbReference>
<evidence type="ECO:0000256" key="20">
    <source>
        <dbReference type="ARBA" id="ARBA00034003"/>
    </source>
</evidence>
<dbReference type="NCBIfam" id="NF004628">
    <property type="entry name" value="PRK05972.1"/>
    <property type="match status" value="1"/>
</dbReference>
<keyword evidence="10" id="KW-0378">Hydrolase</keyword>
<dbReference type="Pfam" id="PF01068">
    <property type="entry name" value="DNA_ligase_A_M"/>
    <property type="match status" value="1"/>
</dbReference>
<dbReference type="Gene3D" id="3.90.920.10">
    <property type="entry name" value="DNA primase, PRIM domain"/>
    <property type="match status" value="1"/>
</dbReference>
<dbReference type="Pfam" id="PF13298">
    <property type="entry name" value="LigD_N"/>
    <property type="match status" value="1"/>
</dbReference>
<evidence type="ECO:0000256" key="14">
    <source>
        <dbReference type="ARBA" id="ARBA00023125"/>
    </source>
</evidence>
<dbReference type="PANTHER" id="PTHR42705">
    <property type="entry name" value="BIFUNCTIONAL NON-HOMOLOGOUS END JOINING PROTEIN LIGD"/>
    <property type="match status" value="1"/>
</dbReference>
<evidence type="ECO:0000256" key="4">
    <source>
        <dbReference type="ARBA" id="ARBA00022679"/>
    </source>
</evidence>
<dbReference type="SUPFAM" id="SSF50249">
    <property type="entry name" value="Nucleic acid-binding proteins"/>
    <property type="match status" value="1"/>
</dbReference>
<evidence type="ECO:0000256" key="13">
    <source>
        <dbReference type="ARBA" id="ARBA00022932"/>
    </source>
</evidence>
<organism evidence="23 24">
    <name type="scientific">Camelimonas lactis</name>
    <dbReference type="NCBI Taxonomy" id="659006"/>
    <lineage>
        <taxon>Bacteria</taxon>
        <taxon>Pseudomonadati</taxon>
        <taxon>Pseudomonadota</taxon>
        <taxon>Alphaproteobacteria</taxon>
        <taxon>Hyphomicrobiales</taxon>
        <taxon>Chelatococcaceae</taxon>
        <taxon>Camelimonas</taxon>
    </lineage>
</organism>
<keyword evidence="17" id="KW-0464">Manganese</keyword>
<name>A0A4R2GRS0_9HYPH</name>
<dbReference type="OrthoDB" id="9802472at2"/>
<dbReference type="PROSITE" id="PS50160">
    <property type="entry name" value="DNA_LIGASE_A3"/>
    <property type="match status" value="1"/>
</dbReference>
<dbReference type="Gene3D" id="3.30.1490.70">
    <property type="match status" value="1"/>
</dbReference>
<dbReference type="GO" id="GO:0003887">
    <property type="term" value="F:DNA-directed DNA polymerase activity"/>
    <property type="evidence" value="ECO:0007669"/>
    <property type="project" value="UniProtKB-KW"/>
</dbReference>
<feature type="region of interest" description="Disordered" evidence="21">
    <location>
        <begin position="186"/>
        <end position="233"/>
    </location>
</feature>
<evidence type="ECO:0000256" key="3">
    <source>
        <dbReference type="ARBA" id="ARBA00022598"/>
    </source>
</evidence>
<evidence type="ECO:0000256" key="2">
    <source>
        <dbReference type="ARBA" id="ARBA00012727"/>
    </source>
</evidence>
<comment type="caution">
    <text evidence="23">The sequence shown here is derived from an EMBL/GenBank/DDBJ whole genome shotgun (WGS) entry which is preliminary data.</text>
</comment>
<dbReference type="GO" id="GO:0004527">
    <property type="term" value="F:exonuclease activity"/>
    <property type="evidence" value="ECO:0007669"/>
    <property type="project" value="UniProtKB-KW"/>
</dbReference>
<accession>A0A4R2GRS0</accession>
<evidence type="ECO:0000256" key="9">
    <source>
        <dbReference type="ARBA" id="ARBA00022763"/>
    </source>
</evidence>
<keyword evidence="5" id="KW-0548">Nucleotidyltransferase</keyword>
<evidence type="ECO:0000256" key="16">
    <source>
        <dbReference type="ARBA" id="ARBA00023204"/>
    </source>
</evidence>
<evidence type="ECO:0000256" key="7">
    <source>
        <dbReference type="ARBA" id="ARBA00022723"/>
    </source>
</evidence>
<dbReference type="Pfam" id="PF21686">
    <property type="entry name" value="LigD_Prim-Pol"/>
    <property type="match status" value="1"/>
</dbReference>
<feature type="compositionally biased region" description="Basic and acidic residues" evidence="21">
    <location>
        <begin position="548"/>
        <end position="571"/>
    </location>
</feature>
<dbReference type="SUPFAM" id="SSF56091">
    <property type="entry name" value="DNA ligase/mRNA capping enzyme, catalytic domain"/>
    <property type="match status" value="1"/>
</dbReference>
<evidence type="ECO:0000256" key="11">
    <source>
        <dbReference type="ARBA" id="ARBA00022839"/>
    </source>
</evidence>
<feature type="compositionally biased region" description="Low complexity" evidence="21">
    <location>
        <begin position="210"/>
        <end position="233"/>
    </location>
</feature>
<evidence type="ECO:0000256" key="19">
    <source>
        <dbReference type="ARBA" id="ARBA00029943"/>
    </source>
</evidence>
<dbReference type="InterPro" id="IPR014146">
    <property type="entry name" value="LigD_ligase_dom"/>
</dbReference>
<evidence type="ECO:0000256" key="21">
    <source>
        <dbReference type="SAM" id="MobiDB-lite"/>
    </source>
</evidence>
<dbReference type="GO" id="GO:0046872">
    <property type="term" value="F:metal ion binding"/>
    <property type="evidence" value="ECO:0007669"/>
    <property type="project" value="UniProtKB-KW"/>
</dbReference>
<dbReference type="GO" id="GO:0006281">
    <property type="term" value="P:DNA repair"/>
    <property type="evidence" value="ECO:0007669"/>
    <property type="project" value="UniProtKB-KW"/>
</dbReference>
<dbReference type="GO" id="GO:0006310">
    <property type="term" value="P:DNA recombination"/>
    <property type="evidence" value="ECO:0007669"/>
    <property type="project" value="UniProtKB-KW"/>
</dbReference>
<evidence type="ECO:0000256" key="8">
    <source>
        <dbReference type="ARBA" id="ARBA00022741"/>
    </source>
</evidence>
<keyword evidence="16" id="KW-0234">DNA repair</keyword>
<dbReference type="InterPro" id="IPR052171">
    <property type="entry name" value="NHEJ_LigD"/>
</dbReference>
<keyword evidence="6" id="KW-0540">Nuclease</keyword>
<evidence type="ECO:0000256" key="10">
    <source>
        <dbReference type="ARBA" id="ARBA00022801"/>
    </source>
</evidence>
<dbReference type="Pfam" id="PF04679">
    <property type="entry name" value="DNA_ligase_A_C"/>
    <property type="match status" value="1"/>
</dbReference>
<dbReference type="InterPro" id="IPR033651">
    <property type="entry name" value="PaeLigD_Pol-like"/>
</dbReference>
<dbReference type="AlphaFoldDB" id="A0A4R2GRS0"/>
<dbReference type="GO" id="GO:0005524">
    <property type="term" value="F:ATP binding"/>
    <property type="evidence" value="ECO:0007669"/>
    <property type="project" value="UniProtKB-KW"/>
</dbReference>
<evidence type="ECO:0000256" key="5">
    <source>
        <dbReference type="ARBA" id="ARBA00022695"/>
    </source>
</evidence>
<keyword evidence="12" id="KW-0067">ATP-binding</keyword>
<reference evidence="23 24" key="1">
    <citation type="submission" date="2019-03" db="EMBL/GenBank/DDBJ databases">
        <title>Genomic Encyclopedia of Type Strains, Phase IV (KMG-IV): sequencing the most valuable type-strain genomes for metagenomic binning, comparative biology and taxonomic classification.</title>
        <authorList>
            <person name="Goeker M."/>
        </authorList>
    </citation>
    <scope>NUCLEOTIDE SEQUENCE [LARGE SCALE GENOMIC DNA]</scope>
    <source>
        <strain evidence="23 24">DSM 22958</strain>
    </source>
</reference>
<dbReference type="CDD" id="cd07971">
    <property type="entry name" value="OBF_DNA_ligase_LigD"/>
    <property type="match status" value="1"/>
</dbReference>
<dbReference type="RefSeq" id="WP_132007210.1">
    <property type="nucleotide sequence ID" value="NZ_JBHUNN010000001.1"/>
</dbReference>
<dbReference type="InterPro" id="IPR014143">
    <property type="entry name" value="NHEJ_ligase_prk"/>
</dbReference>
<keyword evidence="14" id="KW-0238">DNA-binding</keyword>
<keyword evidence="9" id="KW-0227">DNA damage</keyword>
<dbReference type="InterPro" id="IPR012340">
    <property type="entry name" value="NA-bd_OB-fold"/>
</dbReference>
<evidence type="ECO:0000256" key="15">
    <source>
        <dbReference type="ARBA" id="ARBA00023172"/>
    </source>
</evidence>
<keyword evidence="24" id="KW-1185">Reference proteome</keyword>
<comment type="catalytic activity">
    <reaction evidence="20">
        <text>ATP + (deoxyribonucleotide)n-3'-hydroxyl + 5'-phospho-(deoxyribonucleotide)m = (deoxyribonucleotide)n+m + AMP + diphosphate.</text>
        <dbReference type="EC" id="6.5.1.1"/>
    </reaction>
</comment>
<proteinExistence type="predicted"/>
<dbReference type="InterPro" id="IPR014145">
    <property type="entry name" value="LigD_pol_dom"/>
</dbReference>
<dbReference type="Gene3D" id="2.40.50.140">
    <property type="entry name" value="Nucleic acid-binding proteins"/>
    <property type="match status" value="1"/>
</dbReference>
<protein>
    <recommendedName>
        <fullName evidence="2">DNA ligase (ATP)</fullName>
        <ecNumber evidence="2">6.5.1.1</ecNumber>
    </recommendedName>
    <alternativeName>
        <fullName evidence="19">NHEJ DNA polymerase</fullName>
    </alternativeName>
</protein>
<dbReference type="InterPro" id="IPR014144">
    <property type="entry name" value="LigD_PE_domain"/>
</dbReference>
<evidence type="ECO:0000256" key="17">
    <source>
        <dbReference type="ARBA" id="ARBA00023211"/>
    </source>
</evidence>
<dbReference type="CDD" id="cd04862">
    <property type="entry name" value="PaeLigD_Pol_like"/>
    <property type="match status" value="1"/>
</dbReference>
<feature type="region of interest" description="Disordered" evidence="21">
    <location>
        <begin position="1"/>
        <end position="27"/>
    </location>
</feature>
<evidence type="ECO:0000313" key="23">
    <source>
        <dbReference type="EMBL" id="TCO12791.1"/>
    </source>
</evidence>
<dbReference type="InterPro" id="IPR012309">
    <property type="entry name" value="DNA_ligase_ATP-dep_C"/>
</dbReference>
<evidence type="ECO:0000256" key="18">
    <source>
        <dbReference type="ARBA" id="ARBA00023268"/>
    </source>
</evidence>
<dbReference type="EC" id="6.5.1.1" evidence="2"/>
<dbReference type="InterPro" id="IPR012310">
    <property type="entry name" value="DNA_ligase_ATP-dep_cent"/>
</dbReference>
<comment type="cofactor">
    <cofactor evidence="1">
        <name>Mn(2+)</name>
        <dbReference type="ChEBI" id="CHEBI:29035"/>
    </cofactor>
</comment>
<dbReference type="PANTHER" id="PTHR42705:SF2">
    <property type="entry name" value="BIFUNCTIONAL NON-HOMOLOGOUS END JOINING PROTEIN LIGD"/>
    <property type="match status" value="1"/>
</dbReference>
<evidence type="ECO:0000259" key="22">
    <source>
        <dbReference type="PROSITE" id="PS50160"/>
    </source>
</evidence>
<keyword evidence="11" id="KW-0269">Exonuclease</keyword>
<keyword evidence="3" id="KW-0436">Ligase</keyword>